<dbReference type="PROSITE" id="PS50294">
    <property type="entry name" value="WD_REPEATS_REGION"/>
    <property type="match status" value="2"/>
</dbReference>
<dbReference type="GO" id="GO:0051301">
    <property type="term" value="P:cell division"/>
    <property type="evidence" value="ECO:0007669"/>
    <property type="project" value="UniProtKB-KW"/>
</dbReference>
<evidence type="ECO:0000256" key="4">
    <source>
        <dbReference type="ARBA" id="ARBA00022448"/>
    </source>
</evidence>
<dbReference type="PRINTS" id="PR00320">
    <property type="entry name" value="GPROTEINBRPT"/>
</dbReference>
<reference evidence="14" key="1">
    <citation type="submission" date="2009-03" db="EMBL/GenBank/DDBJ databases">
        <title>Caligus rogercresseyi ESTs and full-length cDNAs.</title>
        <authorList>
            <person name="Yasuike M."/>
            <person name="von Schalburg K."/>
            <person name="Cooper G."/>
            <person name="Leong J."/>
            <person name="Jones S.R.M."/>
            <person name="Koop B.F."/>
        </authorList>
    </citation>
    <scope>NUCLEOTIDE SEQUENCE</scope>
    <source>
        <tissue evidence="14">Whole body</tissue>
    </source>
</reference>
<evidence type="ECO:0000256" key="12">
    <source>
        <dbReference type="ARBA" id="ARBA00023306"/>
    </source>
</evidence>
<organism evidence="14">
    <name type="scientific">Caligus rogercresseyi</name>
    <name type="common">Sea louse</name>
    <dbReference type="NCBI Taxonomy" id="217165"/>
    <lineage>
        <taxon>Eukaryota</taxon>
        <taxon>Metazoa</taxon>
        <taxon>Ecdysozoa</taxon>
        <taxon>Arthropoda</taxon>
        <taxon>Crustacea</taxon>
        <taxon>Multicrustacea</taxon>
        <taxon>Hexanauplia</taxon>
        <taxon>Copepoda</taxon>
        <taxon>Siphonostomatoida</taxon>
        <taxon>Caligidae</taxon>
        <taxon>Caligus</taxon>
    </lineage>
</organism>
<evidence type="ECO:0000256" key="9">
    <source>
        <dbReference type="ARBA" id="ARBA00022927"/>
    </source>
</evidence>
<comment type="subcellular location">
    <subcellularLocation>
        <location evidence="2">Lysosome</location>
    </subcellularLocation>
    <subcellularLocation>
        <location evidence="1">Nucleus envelope</location>
    </subcellularLocation>
</comment>
<evidence type="ECO:0000256" key="10">
    <source>
        <dbReference type="ARBA" id="ARBA00023228"/>
    </source>
</evidence>
<keyword evidence="11" id="KW-0539">Nucleus</keyword>
<evidence type="ECO:0000256" key="3">
    <source>
        <dbReference type="ARBA" id="ARBA00010102"/>
    </source>
</evidence>
<keyword evidence="6" id="KW-0132">Cell division</keyword>
<evidence type="ECO:0000256" key="2">
    <source>
        <dbReference type="ARBA" id="ARBA00004371"/>
    </source>
</evidence>
<protein>
    <submittedName>
        <fullName evidence="14">Nucleoporin SEH1-like</fullName>
    </submittedName>
</protein>
<keyword evidence="7" id="KW-0677">Repeat</keyword>
<dbReference type="GO" id="GO:0015031">
    <property type="term" value="P:protein transport"/>
    <property type="evidence" value="ECO:0007669"/>
    <property type="project" value="UniProtKB-KW"/>
</dbReference>
<dbReference type="SMART" id="SM00320">
    <property type="entry name" value="WD40"/>
    <property type="match status" value="6"/>
</dbReference>
<dbReference type="PANTHER" id="PTHR11024">
    <property type="entry name" value="NUCLEAR PORE COMPLEX PROTEIN SEC13 / SEH1 FAMILY MEMBER"/>
    <property type="match status" value="1"/>
</dbReference>
<evidence type="ECO:0000256" key="6">
    <source>
        <dbReference type="ARBA" id="ARBA00022618"/>
    </source>
</evidence>
<keyword evidence="8" id="KW-0498">Mitosis</keyword>
<dbReference type="GO" id="GO:0031080">
    <property type="term" value="C:nuclear pore outer ring"/>
    <property type="evidence" value="ECO:0007669"/>
    <property type="project" value="TreeGrafter"/>
</dbReference>
<dbReference type="InterPro" id="IPR019775">
    <property type="entry name" value="WD40_repeat_CS"/>
</dbReference>
<dbReference type="PROSITE" id="PS50082">
    <property type="entry name" value="WD_REPEATS_2"/>
    <property type="match status" value="2"/>
</dbReference>
<keyword evidence="5 13" id="KW-0853">WD repeat</keyword>
<evidence type="ECO:0000256" key="11">
    <source>
        <dbReference type="ARBA" id="ARBA00023242"/>
    </source>
</evidence>
<evidence type="ECO:0000256" key="8">
    <source>
        <dbReference type="ARBA" id="ARBA00022776"/>
    </source>
</evidence>
<evidence type="ECO:0000256" key="1">
    <source>
        <dbReference type="ARBA" id="ARBA00004259"/>
    </source>
</evidence>
<keyword evidence="12" id="KW-0131">Cell cycle</keyword>
<dbReference type="InterPro" id="IPR020472">
    <property type="entry name" value="WD40_PAC1"/>
</dbReference>
<evidence type="ECO:0000256" key="7">
    <source>
        <dbReference type="ARBA" id="ARBA00022737"/>
    </source>
</evidence>
<dbReference type="GO" id="GO:0005764">
    <property type="term" value="C:lysosome"/>
    <property type="evidence" value="ECO:0007669"/>
    <property type="project" value="UniProtKB-SubCell"/>
</dbReference>
<dbReference type="GO" id="GO:0005198">
    <property type="term" value="F:structural molecule activity"/>
    <property type="evidence" value="ECO:0007669"/>
    <property type="project" value="InterPro"/>
</dbReference>
<gene>
    <name evidence="14" type="primary">SEH1L</name>
</gene>
<sequence length="327" mass="36533">MFSWKDLKCDHKDLIHDVAYDWYGRRLATCSSDQKVKIWDSDSGDWKLSASWKTHSGSVWRVTWAHPEFGQILATCSFDRSASIWEESPPGVWQRKTNLVDSRTTATDIKFAPRQYGLLLASCSSDGIVRIYEAPDVMNLSQWSLIHEIPCKITCSCLAWNPSSPKSAPLLAVGSDDTASSSLPKVFIFQYNESHRLWTKVETFSHVSDPVHDLAFAPNVGRSYNILSVASKDLQIITLKPNGESSSSSSSFEARLAGQYDDHGSTVWRVCRNVTGTILASSGDDGYVRLWKCNYLDNWRCVAILKGDGNKRAAPNMNKANNNALKL</sequence>
<feature type="repeat" description="WD" evidence="13">
    <location>
        <begin position="8"/>
        <end position="49"/>
    </location>
</feature>
<comment type="similarity">
    <text evidence="3">Belongs to the WD repeat SEC13 family.</text>
</comment>
<dbReference type="PANTHER" id="PTHR11024:SF3">
    <property type="entry name" value="NUCLEOPORIN SEH1"/>
    <property type="match status" value="1"/>
</dbReference>
<dbReference type="InterPro" id="IPR001680">
    <property type="entry name" value="WD40_rpt"/>
</dbReference>
<dbReference type="PROSITE" id="PS00678">
    <property type="entry name" value="WD_REPEATS_1"/>
    <property type="match status" value="1"/>
</dbReference>
<evidence type="ECO:0000256" key="13">
    <source>
        <dbReference type="PROSITE-ProRule" id="PRU00221"/>
    </source>
</evidence>
<evidence type="ECO:0000256" key="5">
    <source>
        <dbReference type="ARBA" id="ARBA00022574"/>
    </source>
</evidence>
<dbReference type="SUPFAM" id="SSF50978">
    <property type="entry name" value="WD40 repeat-like"/>
    <property type="match status" value="1"/>
</dbReference>
<dbReference type="AlphaFoldDB" id="C1BQI1"/>
<accession>C1BQI1</accession>
<keyword evidence="4" id="KW-0813">Transport</keyword>
<keyword evidence="10" id="KW-0458">Lysosome</keyword>
<dbReference type="GO" id="GO:0034198">
    <property type="term" value="P:cellular response to amino acid starvation"/>
    <property type="evidence" value="ECO:0007669"/>
    <property type="project" value="TreeGrafter"/>
</dbReference>
<proteinExistence type="evidence at transcript level"/>
<feature type="repeat" description="WD" evidence="13">
    <location>
        <begin position="260"/>
        <end position="292"/>
    </location>
</feature>
<dbReference type="Pfam" id="PF00400">
    <property type="entry name" value="WD40"/>
    <property type="match status" value="3"/>
</dbReference>
<dbReference type="InterPro" id="IPR036322">
    <property type="entry name" value="WD40_repeat_dom_sf"/>
</dbReference>
<name>C1BQI1_CALRO</name>
<dbReference type="FunFam" id="2.130.10.10:FF:000063">
    <property type="entry name" value="SEH1 like nucleoporin"/>
    <property type="match status" value="1"/>
</dbReference>
<dbReference type="GO" id="GO:1904263">
    <property type="term" value="P:positive regulation of TORC1 signaling"/>
    <property type="evidence" value="ECO:0007669"/>
    <property type="project" value="TreeGrafter"/>
</dbReference>
<dbReference type="EMBL" id="BT076860">
    <property type="protein sequence ID" value="ACO11284.1"/>
    <property type="molecule type" value="mRNA"/>
</dbReference>
<dbReference type="Gene3D" id="2.130.10.10">
    <property type="entry name" value="YVTN repeat-like/Quinoprotein amine dehydrogenase"/>
    <property type="match status" value="1"/>
</dbReference>
<keyword evidence="9" id="KW-0653">Protein transport</keyword>
<dbReference type="GO" id="GO:0035859">
    <property type="term" value="C:Seh1-associated complex"/>
    <property type="evidence" value="ECO:0007669"/>
    <property type="project" value="TreeGrafter"/>
</dbReference>
<dbReference type="InterPro" id="IPR015943">
    <property type="entry name" value="WD40/YVTN_repeat-like_dom_sf"/>
</dbReference>
<dbReference type="InterPro" id="IPR037363">
    <property type="entry name" value="Sec13/Seh1_fam"/>
</dbReference>
<evidence type="ECO:0000313" key="14">
    <source>
        <dbReference type="EMBL" id="ACO11284.1"/>
    </source>
</evidence>